<dbReference type="InterPro" id="IPR018114">
    <property type="entry name" value="TRYPSIN_HIS"/>
</dbReference>
<keyword evidence="3" id="KW-0378">Hydrolase</keyword>
<evidence type="ECO:0000256" key="2">
    <source>
        <dbReference type="ARBA" id="ARBA00022670"/>
    </source>
</evidence>
<dbReference type="InterPro" id="IPR050430">
    <property type="entry name" value="Peptidase_S1"/>
</dbReference>
<dbReference type="InterPro" id="IPR001254">
    <property type="entry name" value="Trypsin_dom"/>
</dbReference>
<dbReference type="PROSITE" id="PS00134">
    <property type="entry name" value="TRYPSIN_HIS"/>
    <property type="match status" value="1"/>
</dbReference>
<evidence type="ECO:0000256" key="1">
    <source>
        <dbReference type="ARBA" id="ARBA00007664"/>
    </source>
</evidence>
<dbReference type="PROSITE" id="PS50240">
    <property type="entry name" value="TRYPSIN_DOM"/>
    <property type="match status" value="1"/>
</dbReference>
<reference evidence="9" key="1">
    <citation type="submission" date="2011-08" db="EMBL/GenBank/DDBJ databases">
        <authorList>
            <person name="Rombauts S."/>
        </authorList>
    </citation>
    <scope>NUCLEOTIDE SEQUENCE</scope>
    <source>
        <strain evidence="9">London</strain>
    </source>
</reference>
<feature type="domain" description="Peptidase S1" evidence="7">
    <location>
        <begin position="31"/>
        <end position="299"/>
    </location>
</feature>
<dbReference type="SMART" id="SM00020">
    <property type="entry name" value="Tryp_SPc"/>
    <property type="match status" value="1"/>
</dbReference>
<dbReference type="EMBL" id="CAEY01000075">
    <property type="status" value="NOT_ANNOTATED_CDS"/>
    <property type="molecule type" value="Genomic_DNA"/>
</dbReference>
<keyword evidence="5" id="KW-1015">Disulfide bond</keyword>
<keyword evidence="6" id="KW-0732">Signal</keyword>
<feature type="chain" id="PRO_5004580723" description="Peptidase S1 domain-containing protein" evidence="6">
    <location>
        <begin position="19"/>
        <end position="299"/>
    </location>
</feature>
<evidence type="ECO:0000259" key="7">
    <source>
        <dbReference type="PROSITE" id="PS50240"/>
    </source>
</evidence>
<evidence type="ECO:0000256" key="4">
    <source>
        <dbReference type="ARBA" id="ARBA00022825"/>
    </source>
</evidence>
<evidence type="ECO:0000313" key="8">
    <source>
        <dbReference type="EnsemblMetazoa" id="tetur11g04170.1"/>
    </source>
</evidence>
<dbReference type="InterPro" id="IPR009003">
    <property type="entry name" value="Peptidase_S1_PA"/>
</dbReference>
<dbReference type="GO" id="GO:0004252">
    <property type="term" value="F:serine-type endopeptidase activity"/>
    <property type="evidence" value="ECO:0007669"/>
    <property type="project" value="InterPro"/>
</dbReference>
<evidence type="ECO:0000313" key="9">
    <source>
        <dbReference type="Proteomes" id="UP000015104"/>
    </source>
</evidence>
<dbReference type="GO" id="GO:0006508">
    <property type="term" value="P:proteolysis"/>
    <property type="evidence" value="ECO:0007669"/>
    <property type="project" value="UniProtKB-KW"/>
</dbReference>
<dbReference type="PRINTS" id="PR00722">
    <property type="entry name" value="CHYMOTRYPSIN"/>
</dbReference>
<sequence length="299" mass="32942">MICYTVLMMILYTKLISSTDIEDSSEQQEKIAKGIPAEPGKYPYYVSIQWEVPFTGYMLGCGGALIARQFVLTAAHCLKSSQVRYHVLYAVDHTDRVLSNTLYFFSVDLVTGARILPNYRNTPFIHNNDLTFKIKSYMVHPGFNFTGPVNIKQDIAVILLDQPDPRPNATIRLPITLNPLGQPVTLIGFGAMETGQFPDILYSANLFTLTDQVCLASNQPGAYHPGFNLCTSNANGSVSCSGDSGGPLIWTENDISYIQGVVSASYPPCGSQHITNYASKQDNDWAKLDSTFSDQAKLN</sequence>
<comment type="similarity">
    <text evidence="1">Belongs to the peptidase S1 family.</text>
</comment>
<dbReference type="AlphaFoldDB" id="T1KHF0"/>
<proteinExistence type="inferred from homology"/>
<dbReference type="SUPFAM" id="SSF50494">
    <property type="entry name" value="Trypsin-like serine proteases"/>
    <property type="match status" value="1"/>
</dbReference>
<feature type="signal peptide" evidence="6">
    <location>
        <begin position="1"/>
        <end position="18"/>
    </location>
</feature>
<dbReference type="InterPro" id="IPR043504">
    <property type="entry name" value="Peptidase_S1_PA_chymotrypsin"/>
</dbReference>
<dbReference type="CDD" id="cd00190">
    <property type="entry name" value="Tryp_SPc"/>
    <property type="match status" value="1"/>
</dbReference>
<organism evidence="8 9">
    <name type="scientific">Tetranychus urticae</name>
    <name type="common">Two-spotted spider mite</name>
    <dbReference type="NCBI Taxonomy" id="32264"/>
    <lineage>
        <taxon>Eukaryota</taxon>
        <taxon>Metazoa</taxon>
        <taxon>Ecdysozoa</taxon>
        <taxon>Arthropoda</taxon>
        <taxon>Chelicerata</taxon>
        <taxon>Arachnida</taxon>
        <taxon>Acari</taxon>
        <taxon>Acariformes</taxon>
        <taxon>Trombidiformes</taxon>
        <taxon>Prostigmata</taxon>
        <taxon>Eleutherengona</taxon>
        <taxon>Raphignathae</taxon>
        <taxon>Tetranychoidea</taxon>
        <taxon>Tetranychidae</taxon>
        <taxon>Tetranychus</taxon>
    </lineage>
</organism>
<dbReference type="PANTHER" id="PTHR24276:SF98">
    <property type="entry name" value="FI18310P1-RELATED"/>
    <property type="match status" value="1"/>
</dbReference>
<dbReference type="HOGENOM" id="CLU_006842_6_0_1"/>
<dbReference type="PANTHER" id="PTHR24276">
    <property type="entry name" value="POLYSERASE-RELATED"/>
    <property type="match status" value="1"/>
</dbReference>
<name>T1KHF0_TETUR</name>
<keyword evidence="2" id="KW-0645">Protease</keyword>
<dbReference type="Proteomes" id="UP000015104">
    <property type="component" value="Unassembled WGS sequence"/>
</dbReference>
<keyword evidence="9" id="KW-1185">Reference proteome</keyword>
<dbReference type="STRING" id="32264.T1KHF0"/>
<evidence type="ECO:0000256" key="6">
    <source>
        <dbReference type="SAM" id="SignalP"/>
    </source>
</evidence>
<accession>T1KHF0</accession>
<keyword evidence="4" id="KW-0720">Serine protease</keyword>
<protein>
    <recommendedName>
        <fullName evidence="7">Peptidase S1 domain-containing protein</fullName>
    </recommendedName>
</protein>
<dbReference type="InterPro" id="IPR001314">
    <property type="entry name" value="Peptidase_S1A"/>
</dbReference>
<dbReference type="Pfam" id="PF00089">
    <property type="entry name" value="Trypsin"/>
    <property type="match status" value="1"/>
</dbReference>
<evidence type="ECO:0000256" key="5">
    <source>
        <dbReference type="ARBA" id="ARBA00023157"/>
    </source>
</evidence>
<reference evidence="8" key="2">
    <citation type="submission" date="2015-06" db="UniProtKB">
        <authorList>
            <consortium name="EnsemblMetazoa"/>
        </authorList>
    </citation>
    <scope>IDENTIFICATION</scope>
</reference>
<dbReference type="eggNOG" id="KOG3627">
    <property type="taxonomic scope" value="Eukaryota"/>
</dbReference>
<evidence type="ECO:0000256" key="3">
    <source>
        <dbReference type="ARBA" id="ARBA00022801"/>
    </source>
</evidence>
<dbReference type="Gene3D" id="2.40.10.10">
    <property type="entry name" value="Trypsin-like serine proteases"/>
    <property type="match status" value="1"/>
</dbReference>
<dbReference type="EnsemblMetazoa" id="tetur11g04170.1">
    <property type="protein sequence ID" value="tetur11g04170.1"/>
    <property type="gene ID" value="tetur11g04170"/>
</dbReference>